<gene>
    <name evidence="5" type="ORF">DesU5LDRAFT_3515</name>
</gene>
<dbReference type="HOGENOM" id="CLU_059021_5_5_7"/>
<dbReference type="InterPro" id="IPR012349">
    <property type="entry name" value="Split_barrel_FMN-bd"/>
</dbReference>
<organism evidence="5">
    <name type="scientific">Desulfovibrio sp. U5L</name>
    <dbReference type="NCBI Taxonomy" id="596152"/>
    <lineage>
        <taxon>Bacteria</taxon>
        <taxon>Pseudomonadati</taxon>
        <taxon>Thermodesulfobacteriota</taxon>
        <taxon>Desulfovibrionia</taxon>
        <taxon>Desulfovibrionales</taxon>
        <taxon>Desulfovibrionaceae</taxon>
        <taxon>Desulfovibrio</taxon>
    </lineage>
</organism>
<evidence type="ECO:0000256" key="2">
    <source>
        <dbReference type="ARBA" id="ARBA00022630"/>
    </source>
</evidence>
<keyword evidence="2" id="KW-0285">Flavoprotein</keyword>
<comment type="similarity">
    <text evidence="3">Belongs to the flavoredoxin family.</text>
</comment>
<proteinExistence type="inferred from homology"/>
<dbReference type="SMART" id="SM00903">
    <property type="entry name" value="Flavin_Reduct"/>
    <property type="match status" value="1"/>
</dbReference>
<evidence type="ECO:0000313" key="5">
    <source>
        <dbReference type="EMBL" id="EIG55137.1"/>
    </source>
</evidence>
<dbReference type="EMBL" id="JH600068">
    <property type="protein sequence ID" value="EIG55137.1"/>
    <property type="molecule type" value="Genomic_DNA"/>
</dbReference>
<evidence type="ECO:0000256" key="1">
    <source>
        <dbReference type="ARBA" id="ARBA00001917"/>
    </source>
</evidence>
<dbReference type="SUPFAM" id="SSF50475">
    <property type="entry name" value="FMN-binding split barrel"/>
    <property type="match status" value="1"/>
</dbReference>
<dbReference type="InterPro" id="IPR052174">
    <property type="entry name" value="Flavoredoxin"/>
</dbReference>
<comment type="cofactor">
    <cofactor evidence="1">
        <name>FMN</name>
        <dbReference type="ChEBI" id="CHEBI:58210"/>
    </cofactor>
</comment>
<dbReference type="Pfam" id="PF01613">
    <property type="entry name" value="Flavin_Reduct"/>
    <property type="match status" value="1"/>
</dbReference>
<dbReference type="InterPro" id="IPR002563">
    <property type="entry name" value="Flavin_Rdtase-like_dom"/>
</dbReference>
<reference evidence="5" key="1">
    <citation type="submission" date="2011-11" db="EMBL/GenBank/DDBJ databases">
        <title>Improved High-Quality Draft sequence of Desulfovibrio sp. U5L.</title>
        <authorList>
            <consortium name="US DOE Joint Genome Institute"/>
            <person name="Lucas S."/>
            <person name="Han J."/>
            <person name="Lapidus A."/>
            <person name="Cheng J.-F."/>
            <person name="Goodwin L."/>
            <person name="Pitluck S."/>
            <person name="Peters L."/>
            <person name="Ovchinnikova G."/>
            <person name="Held B."/>
            <person name="Detter J.C."/>
            <person name="Han C."/>
            <person name="Tapia R."/>
            <person name="Land M."/>
            <person name="Hauser L."/>
            <person name="Kyrpides N."/>
            <person name="Ivanova N."/>
            <person name="Pagani I."/>
            <person name="Gabster J."/>
            <person name="Walker C."/>
            <person name="Stolyar S."/>
            <person name="Stahl D."/>
            <person name="Arkin A."/>
            <person name="Dehal P."/>
            <person name="Hazen T."/>
            <person name="Woyke T."/>
        </authorList>
    </citation>
    <scope>NUCLEOTIDE SEQUENCE [LARGE SCALE GENOMIC DNA]</scope>
    <source>
        <strain evidence="5">U5L</strain>
    </source>
</reference>
<dbReference type="PANTHER" id="PTHR43567">
    <property type="entry name" value="FLAVOREDOXIN-RELATED-RELATED"/>
    <property type="match status" value="1"/>
</dbReference>
<accession>I2Q5T1</accession>
<name>I2Q5T1_9BACT</name>
<protein>
    <submittedName>
        <fullName evidence="5">Conserved protein of DIM6/NTAB family</fullName>
    </submittedName>
</protein>
<dbReference type="GO" id="GO:0010181">
    <property type="term" value="F:FMN binding"/>
    <property type="evidence" value="ECO:0007669"/>
    <property type="project" value="InterPro"/>
</dbReference>
<dbReference type="GO" id="GO:0016646">
    <property type="term" value="F:oxidoreductase activity, acting on the CH-NH group of donors, NAD or NADP as acceptor"/>
    <property type="evidence" value="ECO:0007669"/>
    <property type="project" value="UniProtKB-ARBA"/>
</dbReference>
<evidence type="ECO:0000256" key="3">
    <source>
        <dbReference type="ARBA" id="ARBA00038054"/>
    </source>
</evidence>
<sequence length="196" mass="21318">MMEKMKIDPDILPPMPMTLVGAMVEGRANFMAAAWVTRLGHKPPTIGVSVNRRQLTGQGIRAAGTFSICLPDRDLLEKADYCGLVSGRNVDKAALFDVFYGELGNAPMIRECPLCLEIRLSQVVELPQHGFFIGEIVAGWADGDILTAGRPDVDKYAPLLLTMPDNRYHTLGPAVAEAWSLGKALKKGADHERSGD</sequence>
<dbReference type="eggNOG" id="COG1853">
    <property type="taxonomic scope" value="Bacteria"/>
</dbReference>
<dbReference type="AlphaFoldDB" id="I2Q5T1"/>
<dbReference type="Gene3D" id="2.30.110.10">
    <property type="entry name" value="Electron Transport, Fmn-binding Protein, Chain A"/>
    <property type="match status" value="1"/>
</dbReference>
<dbReference type="STRING" id="596152.DesU5LDRAFT_3515"/>
<feature type="domain" description="Flavin reductase like" evidence="4">
    <location>
        <begin position="12"/>
        <end position="154"/>
    </location>
</feature>
<evidence type="ECO:0000259" key="4">
    <source>
        <dbReference type="SMART" id="SM00903"/>
    </source>
</evidence>
<dbReference type="PANTHER" id="PTHR43567:SF1">
    <property type="entry name" value="FLAVOREDOXIN"/>
    <property type="match status" value="1"/>
</dbReference>